<dbReference type="CDD" id="cd06464">
    <property type="entry name" value="ACD_sHsps-like"/>
    <property type="match status" value="1"/>
</dbReference>
<dbReference type="AlphaFoldDB" id="A0A1I4Z9Z4"/>
<comment type="similarity">
    <text evidence="1 2">Belongs to the small heat shock protein (HSP20) family.</text>
</comment>
<evidence type="ECO:0000259" key="3">
    <source>
        <dbReference type="PROSITE" id="PS01031"/>
    </source>
</evidence>
<proteinExistence type="inferred from homology"/>
<dbReference type="EMBL" id="FOVJ01000001">
    <property type="protein sequence ID" value="SFN47122.1"/>
    <property type="molecule type" value="Genomic_DNA"/>
</dbReference>
<dbReference type="OrthoDB" id="9808910at2"/>
<feature type="domain" description="SHSP" evidence="3">
    <location>
        <begin position="32"/>
        <end position="145"/>
    </location>
</feature>
<protein>
    <submittedName>
        <fullName evidence="4">HSP20 family protein</fullName>
    </submittedName>
</protein>
<dbReference type="PROSITE" id="PS01031">
    <property type="entry name" value="SHSP"/>
    <property type="match status" value="1"/>
</dbReference>
<dbReference type="Proteomes" id="UP000183107">
    <property type="component" value="Unassembled WGS sequence"/>
</dbReference>
<evidence type="ECO:0000313" key="5">
    <source>
        <dbReference type="Proteomes" id="UP000183107"/>
    </source>
</evidence>
<dbReference type="InterPro" id="IPR008978">
    <property type="entry name" value="HSP20-like_chaperone"/>
</dbReference>
<dbReference type="Pfam" id="PF00011">
    <property type="entry name" value="HSP20"/>
    <property type="match status" value="1"/>
</dbReference>
<evidence type="ECO:0000313" key="4">
    <source>
        <dbReference type="EMBL" id="SFN47122.1"/>
    </source>
</evidence>
<organism evidence="4 5">
    <name type="scientific">Nitrosospira briensis</name>
    <dbReference type="NCBI Taxonomy" id="35799"/>
    <lineage>
        <taxon>Bacteria</taxon>
        <taxon>Pseudomonadati</taxon>
        <taxon>Pseudomonadota</taxon>
        <taxon>Betaproteobacteria</taxon>
        <taxon>Nitrosomonadales</taxon>
        <taxon>Nitrosomonadaceae</taxon>
        <taxon>Nitrosospira</taxon>
    </lineage>
</organism>
<dbReference type="STRING" id="1266925.GCA_000619905_02777"/>
<evidence type="ECO:0000256" key="2">
    <source>
        <dbReference type="RuleBase" id="RU003616"/>
    </source>
</evidence>
<dbReference type="InterPro" id="IPR002068">
    <property type="entry name" value="A-crystallin/Hsp20_dom"/>
</dbReference>
<dbReference type="SUPFAM" id="SSF49764">
    <property type="entry name" value="HSP20-like chaperones"/>
    <property type="match status" value="1"/>
</dbReference>
<sequence>MAIARYEPWSLLHQLHRELDRARGDGNGEGSAATAEWAPAVDIKEDPDKFILQADLPGVKPEEIDITMEDGVLTIKGEKKTEAKTEKDGFKRVERTYGTFHRRFSLPDTANSDAISARSNYGVLEIVIPKREAVQPKKINVTSADEAK</sequence>
<keyword evidence="5" id="KW-1185">Reference proteome</keyword>
<name>A0A1I4Z9Z4_9PROT</name>
<reference evidence="5" key="1">
    <citation type="submission" date="2016-10" db="EMBL/GenBank/DDBJ databases">
        <authorList>
            <person name="Varghese N."/>
        </authorList>
    </citation>
    <scope>NUCLEOTIDE SEQUENCE [LARGE SCALE GENOMIC DNA]</scope>
    <source>
        <strain evidence="5">Nsp8</strain>
    </source>
</reference>
<accession>A0A1I4Z9Z4</accession>
<gene>
    <name evidence="4" type="ORF">SAMN05216386_1113</name>
</gene>
<dbReference type="RefSeq" id="WP_074795325.1">
    <property type="nucleotide sequence ID" value="NZ_FOVJ01000001.1"/>
</dbReference>
<evidence type="ECO:0000256" key="1">
    <source>
        <dbReference type="PROSITE-ProRule" id="PRU00285"/>
    </source>
</evidence>
<dbReference type="PANTHER" id="PTHR11527">
    <property type="entry name" value="HEAT-SHOCK PROTEIN 20 FAMILY MEMBER"/>
    <property type="match status" value="1"/>
</dbReference>
<dbReference type="InterPro" id="IPR031107">
    <property type="entry name" value="Small_HSP"/>
</dbReference>
<dbReference type="Gene3D" id="2.60.40.790">
    <property type="match status" value="1"/>
</dbReference>